<feature type="compositionally biased region" description="Polar residues" evidence="1">
    <location>
        <begin position="224"/>
        <end position="264"/>
    </location>
</feature>
<evidence type="ECO:0000256" key="2">
    <source>
        <dbReference type="SAM" id="SignalP"/>
    </source>
</evidence>
<feature type="compositionally biased region" description="Low complexity" evidence="1">
    <location>
        <begin position="267"/>
        <end position="278"/>
    </location>
</feature>
<dbReference type="OrthoDB" id="10666277at2759"/>
<accession>A0A9W3BIH5</accession>
<dbReference type="GeneID" id="129928590"/>
<feature type="chain" id="PRO_5040717439" evidence="2">
    <location>
        <begin position="30"/>
        <end position="299"/>
    </location>
</feature>
<reference evidence="4" key="1">
    <citation type="submission" date="2025-08" db="UniProtKB">
        <authorList>
            <consortium name="RefSeq"/>
        </authorList>
    </citation>
    <scope>IDENTIFICATION</scope>
</reference>
<evidence type="ECO:0000313" key="4">
    <source>
        <dbReference type="RefSeq" id="XP_055899244.1"/>
    </source>
</evidence>
<evidence type="ECO:0000256" key="1">
    <source>
        <dbReference type="SAM" id="MobiDB-lite"/>
    </source>
</evidence>
<organism evidence="3 4">
    <name type="scientific">Biomphalaria glabrata</name>
    <name type="common">Bloodfluke planorb</name>
    <name type="synonym">Freshwater snail</name>
    <dbReference type="NCBI Taxonomy" id="6526"/>
    <lineage>
        <taxon>Eukaryota</taxon>
        <taxon>Metazoa</taxon>
        <taxon>Spiralia</taxon>
        <taxon>Lophotrochozoa</taxon>
        <taxon>Mollusca</taxon>
        <taxon>Gastropoda</taxon>
        <taxon>Heterobranchia</taxon>
        <taxon>Euthyneura</taxon>
        <taxon>Panpulmonata</taxon>
        <taxon>Hygrophila</taxon>
        <taxon>Lymnaeoidea</taxon>
        <taxon>Planorbidae</taxon>
        <taxon>Biomphalaria</taxon>
    </lineage>
</organism>
<proteinExistence type="predicted"/>
<feature type="region of interest" description="Disordered" evidence="1">
    <location>
        <begin position="224"/>
        <end position="299"/>
    </location>
</feature>
<gene>
    <name evidence="4" type="primary">LOC129928590</name>
</gene>
<dbReference type="AlphaFoldDB" id="A0A9W3BIH5"/>
<keyword evidence="3" id="KW-1185">Reference proteome</keyword>
<feature type="compositionally biased region" description="Polar residues" evidence="1">
    <location>
        <begin position="290"/>
        <end position="299"/>
    </location>
</feature>
<dbReference type="RefSeq" id="XP_055899244.1">
    <property type="nucleotide sequence ID" value="XM_056043269.1"/>
</dbReference>
<keyword evidence="2" id="KW-0732">Signal</keyword>
<dbReference type="Proteomes" id="UP001165740">
    <property type="component" value="Chromosome 10"/>
</dbReference>
<evidence type="ECO:0000313" key="3">
    <source>
        <dbReference type="Proteomes" id="UP001165740"/>
    </source>
</evidence>
<sequence>MSFTFDKRQFVKTMFAFFILTYMCVSVGGSGPDDTESSGDDAIQTGVFITTELSESQHNLTVNSLQTPEPTTVIDSKSTTTSNDLDSIKVSFTTAIDSKSTTTSNDLDSIKVSFTTAIDSKSTTTSNDLDSIKVSFTTVNDSKSTTTSNDLDSIKVSFTTVIDSKSTTTSNDLDSIKVSFTTAIDSDVSKFFPITAIDSISEKKSTNCIDLECTTSINLTSYDKSSKTSTETMTPTVNDKSSEFLNSTHQTTTAAGESKSTQVDDISASVTSVATSSAMARHSSGRSLYGETSYTTQSK</sequence>
<feature type="signal peptide" evidence="2">
    <location>
        <begin position="1"/>
        <end position="29"/>
    </location>
</feature>
<protein>
    <submittedName>
        <fullName evidence="4">Serine-rich adhesin for platelets-like</fullName>
    </submittedName>
</protein>
<name>A0A9W3BIH5_BIOGL</name>